<comment type="subunit">
    <text evidence="8">Component of the Mediator complex.</text>
</comment>
<feature type="coiled-coil region" evidence="9">
    <location>
        <begin position="93"/>
        <end position="120"/>
    </location>
</feature>
<evidence type="ECO:0000256" key="7">
    <source>
        <dbReference type="ARBA" id="ARBA00023242"/>
    </source>
</evidence>
<organism evidence="10 11">
    <name type="scientific">Schizopora paradoxa</name>
    <dbReference type="NCBI Taxonomy" id="27342"/>
    <lineage>
        <taxon>Eukaryota</taxon>
        <taxon>Fungi</taxon>
        <taxon>Dikarya</taxon>
        <taxon>Basidiomycota</taxon>
        <taxon>Agaricomycotina</taxon>
        <taxon>Agaricomycetes</taxon>
        <taxon>Hymenochaetales</taxon>
        <taxon>Schizoporaceae</taxon>
        <taxon>Schizopora</taxon>
    </lineage>
</organism>
<dbReference type="OrthoDB" id="526653at2759"/>
<dbReference type="Gene3D" id="6.10.280.10">
    <property type="entry name" value="Mediator complex, subunit Med21"/>
    <property type="match status" value="1"/>
</dbReference>
<evidence type="ECO:0000256" key="2">
    <source>
        <dbReference type="ARBA" id="ARBA00005770"/>
    </source>
</evidence>
<evidence type="ECO:0000256" key="3">
    <source>
        <dbReference type="ARBA" id="ARBA00019691"/>
    </source>
</evidence>
<dbReference type="GO" id="GO:0003712">
    <property type="term" value="F:transcription coregulator activity"/>
    <property type="evidence" value="ECO:0007669"/>
    <property type="project" value="TreeGrafter"/>
</dbReference>
<feature type="non-terminal residue" evidence="10">
    <location>
        <position position="140"/>
    </location>
</feature>
<evidence type="ECO:0000256" key="5">
    <source>
        <dbReference type="ARBA" id="ARBA00023159"/>
    </source>
</evidence>
<keyword evidence="5 8" id="KW-0010">Activator</keyword>
<comment type="function">
    <text evidence="8">Component of the Mediator complex, a coactivator involved in the regulated transcription of nearly all RNA polymerase II-dependent genes. Mediator functions as a bridge to convey information from gene-specific regulatory proteins to the basal RNA polymerase II transcription machinery. Mediator is recruited to promoters by direct interactions with regulatory proteins and serves as a scaffold for the assembly of a functional preinitiation complex with RNA polymerase II and the general transcription factors.</text>
</comment>
<accession>A0A0H2S7E9</accession>
<dbReference type="GO" id="GO:0006357">
    <property type="term" value="P:regulation of transcription by RNA polymerase II"/>
    <property type="evidence" value="ECO:0007669"/>
    <property type="project" value="TreeGrafter"/>
</dbReference>
<evidence type="ECO:0000313" key="11">
    <source>
        <dbReference type="Proteomes" id="UP000053477"/>
    </source>
</evidence>
<evidence type="ECO:0000256" key="6">
    <source>
        <dbReference type="ARBA" id="ARBA00023163"/>
    </source>
</evidence>
<dbReference type="PANTHER" id="PTHR13381">
    <property type="entry name" value="RNA POLYMERASE II HOLOENZYME COMPONENT SRB7"/>
    <property type="match status" value="1"/>
</dbReference>
<evidence type="ECO:0000256" key="4">
    <source>
        <dbReference type="ARBA" id="ARBA00023015"/>
    </source>
</evidence>
<dbReference type="STRING" id="27342.A0A0H2S7E9"/>
<evidence type="ECO:0000256" key="1">
    <source>
        <dbReference type="ARBA" id="ARBA00004123"/>
    </source>
</evidence>
<comment type="similarity">
    <text evidence="2 8">Belongs to the Mediator complex subunit 21 family.</text>
</comment>
<evidence type="ECO:0000313" key="10">
    <source>
        <dbReference type="EMBL" id="KLO17573.1"/>
    </source>
</evidence>
<gene>
    <name evidence="10" type="ORF">SCHPADRAFT_793933</name>
</gene>
<reference evidence="10 11" key="1">
    <citation type="submission" date="2015-04" db="EMBL/GenBank/DDBJ databases">
        <title>Complete genome sequence of Schizopora paradoxa KUC8140, a cosmopolitan wood degrader in East Asia.</title>
        <authorList>
            <consortium name="DOE Joint Genome Institute"/>
            <person name="Min B."/>
            <person name="Park H."/>
            <person name="Jang Y."/>
            <person name="Kim J.-J."/>
            <person name="Kim K.H."/>
            <person name="Pangilinan J."/>
            <person name="Lipzen A."/>
            <person name="Riley R."/>
            <person name="Grigoriev I.V."/>
            <person name="Spatafora J.W."/>
            <person name="Choi I.-G."/>
        </authorList>
    </citation>
    <scope>NUCLEOTIDE SEQUENCE [LARGE SCALE GENOMIC DNA]</scope>
    <source>
        <strain evidence="10 11">KUC8140</strain>
    </source>
</reference>
<evidence type="ECO:0000256" key="8">
    <source>
        <dbReference type="RuleBase" id="RU366036"/>
    </source>
</evidence>
<dbReference type="InterPro" id="IPR021384">
    <property type="entry name" value="Mediator_Med21"/>
</dbReference>
<dbReference type="EMBL" id="KQ085903">
    <property type="protein sequence ID" value="KLO17573.1"/>
    <property type="molecule type" value="Genomic_DNA"/>
</dbReference>
<proteinExistence type="inferred from homology"/>
<keyword evidence="4 8" id="KW-0805">Transcription regulation</keyword>
<dbReference type="PANTHER" id="PTHR13381:SF0">
    <property type="entry name" value="MEDIATOR OF RNA POLYMERASE II TRANSCRIPTION SUBUNIT 21"/>
    <property type="match status" value="1"/>
</dbReference>
<keyword evidence="9" id="KW-0175">Coiled coil</keyword>
<keyword evidence="6 8" id="KW-0804">Transcription</keyword>
<dbReference type="GO" id="GO:0016592">
    <property type="term" value="C:mediator complex"/>
    <property type="evidence" value="ECO:0007669"/>
    <property type="project" value="UniProtKB-UniRule"/>
</dbReference>
<dbReference type="Pfam" id="PF11221">
    <property type="entry name" value="Med21"/>
    <property type="match status" value="1"/>
</dbReference>
<comment type="subcellular location">
    <subcellularLocation>
        <location evidence="1 8">Nucleus</location>
    </subcellularLocation>
</comment>
<dbReference type="FunCoup" id="A0A0H2S7E9">
    <property type="interactions" value="46"/>
</dbReference>
<keyword evidence="7 8" id="KW-0539">Nucleus</keyword>
<dbReference type="InParanoid" id="A0A0H2S7E9"/>
<dbReference type="InterPro" id="IPR037212">
    <property type="entry name" value="Med7/Med21-like"/>
</dbReference>
<dbReference type="SUPFAM" id="SSF140718">
    <property type="entry name" value="Mediator hinge subcomplex-like"/>
    <property type="match status" value="1"/>
</dbReference>
<keyword evidence="11" id="KW-1185">Reference proteome</keyword>
<dbReference type="AlphaFoldDB" id="A0A0H2S7E9"/>
<protein>
    <recommendedName>
        <fullName evidence="3 8">Mediator of RNA polymerase II transcription subunit 21</fullName>
    </recommendedName>
</protein>
<name>A0A0H2S7E9_9AGAM</name>
<dbReference type="Proteomes" id="UP000053477">
    <property type="component" value="Unassembled WGS sequence"/>
</dbReference>
<evidence type="ECO:0000256" key="9">
    <source>
        <dbReference type="SAM" id="Coils"/>
    </source>
</evidence>
<sequence length="140" mass="16161">MLQELSHMDRITQLQNEIEQLLTIMSSSIAYLTSRTNFEQVSEAIPITKQRNPEKVDTPEVFEANKKELVTDLVTKAKQIEVLIHSLPVPESEEEQATRLQELEGEMQKANDEYKIAVYRARDLHAQVREVLQQMLSVPE</sequence>